<dbReference type="Proteomes" id="UP000054783">
    <property type="component" value="Unassembled WGS sequence"/>
</dbReference>
<comment type="caution">
    <text evidence="3">The sequence shown here is derived from an EMBL/GenBank/DDBJ whole genome shotgun (WGS) entry which is preliminary data.</text>
</comment>
<feature type="compositionally biased region" description="Basic and acidic residues" evidence="1">
    <location>
        <begin position="22"/>
        <end position="35"/>
    </location>
</feature>
<feature type="compositionally biased region" description="Polar residues" evidence="1">
    <location>
        <begin position="99"/>
        <end position="112"/>
    </location>
</feature>
<name>A0A0V0Z9R8_9BILA</name>
<sequence>MQTAESINELNKKSMNQLSGTDMKHEPNKGSKIEQSDSDAQGALKVVLPSEEQNVNKEKGIEEASLITAVDVASKNINKSDTVSGEEKYVEMPNSIEESASLQGSSITAEGMSSTSDVDSKSTSGDVGIINAQHSSQETVSDVASSITAVHQTSNNLDATSCASIEVQILKGENMGEKTATQQLSSHHTDVKLTYIDDDDIIDLEEFGFYDMKHCIEGKNSEQASSLDAHGERCSKDGKTKRLIGDFEDVVHERFGVVELPASRYGKGGFDTRRGRTVLVECWIEDKVPVKASSINGNVGSSKNDGDTKAVSKKVGCCARKVPHSHCWFLNSRNRCIGWGASAQSTGSVKLSNTSSTQNETAESINELNKKSMNQLSGTDMKHEPNKGSKIEQSDSDAQGALKVVLPSEEQNVNKEKGIEEASLITAVDVASKNINKSDTVSGEEKYVEMPNSIEESASLQGSSITAEGMSSTSDVDSKSTSGDVGIINAQHSSQETVSDVASSITAVHQTSNNLDATSCASIEVQILKGENMGEKTATQQLSSHHTDVKLTYIDDDDIIDLEEFGFYDMKHCIEGKNSEQASSLDAHGERCSKDGKTKRLIGDFEDVVHERFGVVELPASRYGKGGFDTRRGRTVLVECWIEDKVPVKASSINGNVGSSKNDGDTKAVSKKVGCCARKVPHSHCWFLNSRNRCIGWGLVLLFCTIFLIPVDVVALFTALYFMHVTLLHGREMHSQK</sequence>
<keyword evidence="2" id="KW-0812">Transmembrane</keyword>
<keyword evidence="4" id="KW-1185">Reference proteome</keyword>
<feature type="region of interest" description="Disordered" evidence="1">
    <location>
        <begin position="1"/>
        <end position="55"/>
    </location>
</feature>
<evidence type="ECO:0000256" key="1">
    <source>
        <dbReference type="SAM" id="MobiDB-lite"/>
    </source>
</evidence>
<gene>
    <name evidence="3" type="ORF">T12_9760</name>
</gene>
<accession>A0A0V0Z9R8</accession>
<protein>
    <submittedName>
        <fullName evidence="3">Uncharacterized protein</fullName>
    </submittedName>
</protein>
<dbReference type="AlphaFoldDB" id="A0A0V0Z9R8"/>
<feature type="region of interest" description="Disordered" evidence="1">
    <location>
        <begin position="99"/>
        <end position="127"/>
    </location>
</feature>
<dbReference type="EMBL" id="JYDQ01000279">
    <property type="protein sequence ID" value="KRY09321.1"/>
    <property type="molecule type" value="Genomic_DNA"/>
</dbReference>
<feature type="transmembrane region" description="Helical" evidence="2">
    <location>
        <begin position="695"/>
        <end position="723"/>
    </location>
</feature>
<feature type="compositionally biased region" description="Low complexity" evidence="1">
    <location>
        <begin position="471"/>
        <end position="485"/>
    </location>
</feature>
<evidence type="ECO:0000313" key="4">
    <source>
        <dbReference type="Proteomes" id="UP000054783"/>
    </source>
</evidence>
<proteinExistence type="predicted"/>
<feature type="region of interest" description="Disordered" evidence="1">
    <location>
        <begin position="346"/>
        <end position="397"/>
    </location>
</feature>
<feature type="compositionally biased region" description="Polar residues" evidence="1">
    <location>
        <begin position="457"/>
        <end position="470"/>
    </location>
</feature>
<keyword evidence="2" id="KW-0472">Membrane</keyword>
<feature type="compositionally biased region" description="Polar residues" evidence="1">
    <location>
        <begin position="1"/>
        <end position="20"/>
    </location>
</feature>
<organism evidence="3 4">
    <name type="scientific">Trichinella patagoniensis</name>
    <dbReference type="NCBI Taxonomy" id="990121"/>
    <lineage>
        <taxon>Eukaryota</taxon>
        <taxon>Metazoa</taxon>
        <taxon>Ecdysozoa</taxon>
        <taxon>Nematoda</taxon>
        <taxon>Enoplea</taxon>
        <taxon>Dorylaimia</taxon>
        <taxon>Trichinellida</taxon>
        <taxon>Trichinellidae</taxon>
        <taxon>Trichinella</taxon>
    </lineage>
</organism>
<keyword evidence="2" id="KW-1133">Transmembrane helix</keyword>
<evidence type="ECO:0000256" key="2">
    <source>
        <dbReference type="SAM" id="Phobius"/>
    </source>
</evidence>
<feature type="compositionally biased region" description="Low complexity" evidence="1">
    <location>
        <begin position="113"/>
        <end position="127"/>
    </location>
</feature>
<feature type="compositionally biased region" description="Basic and acidic residues" evidence="1">
    <location>
        <begin position="380"/>
        <end position="393"/>
    </location>
</feature>
<reference evidence="3 4" key="1">
    <citation type="submission" date="2015-01" db="EMBL/GenBank/DDBJ databases">
        <title>Evolution of Trichinella species and genotypes.</title>
        <authorList>
            <person name="Korhonen P.K."/>
            <person name="Edoardo P."/>
            <person name="Giuseppe L.R."/>
            <person name="Gasser R.B."/>
        </authorList>
    </citation>
    <scope>NUCLEOTIDE SEQUENCE [LARGE SCALE GENOMIC DNA]</scope>
    <source>
        <strain evidence="3">ISS2496</strain>
    </source>
</reference>
<feature type="region of interest" description="Disordered" evidence="1">
    <location>
        <begin position="457"/>
        <end position="485"/>
    </location>
</feature>
<evidence type="ECO:0000313" key="3">
    <source>
        <dbReference type="EMBL" id="KRY09321.1"/>
    </source>
</evidence>
<feature type="compositionally biased region" description="Polar residues" evidence="1">
    <location>
        <begin position="346"/>
        <end position="378"/>
    </location>
</feature>